<dbReference type="Proteomes" id="UP001201273">
    <property type="component" value="Unassembled WGS sequence"/>
</dbReference>
<organism evidence="1 2">
    <name type="scientific">Motilimonas cestriensis</name>
    <dbReference type="NCBI Taxonomy" id="2742685"/>
    <lineage>
        <taxon>Bacteria</taxon>
        <taxon>Pseudomonadati</taxon>
        <taxon>Pseudomonadota</taxon>
        <taxon>Gammaproteobacteria</taxon>
        <taxon>Alteromonadales</taxon>
        <taxon>Alteromonadales genera incertae sedis</taxon>
        <taxon>Motilimonas</taxon>
    </lineage>
</organism>
<accession>A0ABS8WBN6</accession>
<gene>
    <name evidence="1" type="ORF">K6Y31_16635</name>
</gene>
<sequence length="230" mass="25522">MASDPVSASNRGEQCSRAASYSVYLGGLHTGTMTRVEAWQGQSAVITSNSHAAILGIATQYQQRAELTWSNTEKAWLTTQFQQQVSGFRSRNMRASFSNNGLDSLVELDGKTTSYHSTQIPLRDVDTLAIQIRELVLQGQQEFSLIRQASDGIEPYQYQVKAPITTQLAPWGELQLIPVEQTGAEDITYYFAPSLDHQLAQARYHGFILQGLIQLESYHSTCKPVSTFLG</sequence>
<evidence type="ECO:0000313" key="2">
    <source>
        <dbReference type="Proteomes" id="UP001201273"/>
    </source>
</evidence>
<dbReference type="EMBL" id="JAIMJA010000019">
    <property type="protein sequence ID" value="MCE2596424.1"/>
    <property type="molecule type" value="Genomic_DNA"/>
</dbReference>
<comment type="caution">
    <text evidence="1">The sequence shown here is derived from an EMBL/GenBank/DDBJ whole genome shotgun (WGS) entry which is preliminary data.</text>
</comment>
<reference evidence="1 2" key="1">
    <citation type="journal article" date="2022" name="Environ. Microbiol. Rep.">
        <title>Eco-phylogenetic analyses reveal divergent evolution of vitamin B12 metabolism in the marine bacterial family 'Psychromonadaceae'.</title>
        <authorList>
            <person name="Jin X."/>
            <person name="Yang Y."/>
            <person name="Cao H."/>
            <person name="Gao B."/>
            <person name="Zhao Z."/>
        </authorList>
    </citation>
    <scope>NUCLEOTIDE SEQUENCE [LARGE SCALE GENOMIC DNA]</scope>
    <source>
        <strain evidence="1 2">MKS20</strain>
    </source>
</reference>
<name>A0ABS8WBN6_9GAMM</name>
<protein>
    <submittedName>
        <fullName evidence="1">Uncharacterized protein</fullName>
    </submittedName>
</protein>
<keyword evidence="2" id="KW-1185">Reference proteome</keyword>
<proteinExistence type="predicted"/>
<evidence type="ECO:0000313" key="1">
    <source>
        <dbReference type="EMBL" id="MCE2596424.1"/>
    </source>
</evidence>